<feature type="compositionally biased region" description="Polar residues" evidence="1">
    <location>
        <begin position="42"/>
        <end position="57"/>
    </location>
</feature>
<feature type="region of interest" description="Disordered" evidence="1">
    <location>
        <begin position="219"/>
        <end position="248"/>
    </location>
</feature>
<sequence length="248" mass="27124">MASADQPEFSASDSLYVRPTDSLPESDPAANLSVSPLHRRSTAPQSISAQSTSSTVPGTPGADRLSLSLLSIGQSPLPHQPRVPLRGTPSAVGAIRARNSIHALSYTGTPLRNALLEPAASILGKRLRTDIDDTSDPEREEFERQEALLVVKVARVQLAVRRSEKDLVRAQLDETTVLDTLHKCRLAEMERRFDMAESHLGSIRNSIRTNGGILCERSLHKHRRQDSTSSIIIDHDPDRGSSEARVTM</sequence>
<feature type="compositionally biased region" description="Basic and acidic residues" evidence="1">
    <location>
        <begin position="233"/>
        <end position="242"/>
    </location>
</feature>
<protein>
    <submittedName>
        <fullName evidence="2">Uncharacterized protein</fullName>
    </submittedName>
</protein>
<keyword evidence="3" id="KW-1185">Reference proteome</keyword>
<evidence type="ECO:0000256" key="1">
    <source>
        <dbReference type="SAM" id="MobiDB-lite"/>
    </source>
</evidence>
<gene>
    <name evidence="2" type="ORF">L210DRAFT_3507106</name>
</gene>
<name>A0AAD4BK86_BOLED</name>
<dbReference type="AlphaFoldDB" id="A0AAD4BK86"/>
<reference evidence="2" key="2">
    <citation type="journal article" date="2020" name="Nat. Commun.">
        <title>Large-scale genome sequencing of mycorrhizal fungi provides insights into the early evolution of symbiotic traits.</title>
        <authorList>
            <person name="Miyauchi S."/>
            <person name="Kiss E."/>
            <person name="Kuo A."/>
            <person name="Drula E."/>
            <person name="Kohler A."/>
            <person name="Sanchez-Garcia M."/>
            <person name="Morin E."/>
            <person name="Andreopoulos B."/>
            <person name="Barry K.W."/>
            <person name="Bonito G."/>
            <person name="Buee M."/>
            <person name="Carver A."/>
            <person name="Chen C."/>
            <person name="Cichocki N."/>
            <person name="Clum A."/>
            <person name="Culley D."/>
            <person name="Crous P.W."/>
            <person name="Fauchery L."/>
            <person name="Girlanda M."/>
            <person name="Hayes R.D."/>
            <person name="Keri Z."/>
            <person name="LaButti K."/>
            <person name="Lipzen A."/>
            <person name="Lombard V."/>
            <person name="Magnuson J."/>
            <person name="Maillard F."/>
            <person name="Murat C."/>
            <person name="Nolan M."/>
            <person name="Ohm R.A."/>
            <person name="Pangilinan J."/>
            <person name="Pereira M.F."/>
            <person name="Perotto S."/>
            <person name="Peter M."/>
            <person name="Pfister S."/>
            <person name="Riley R."/>
            <person name="Sitrit Y."/>
            <person name="Stielow J.B."/>
            <person name="Szollosi G."/>
            <person name="Zifcakova L."/>
            <person name="Stursova M."/>
            <person name="Spatafora J.W."/>
            <person name="Tedersoo L."/>
            <person name="Vaario L.M."/>
            <person name="Yamada A."/>
            <person name="Yan M."/>
            <person name="Wang P."/>
            <person name="Xu J."/>
            <person name="Bruns T."/>
            <person name="Baldrian P."/>
            <person name="Vilgalys R."/>
            <person name="Dunand C."/>
            <person name="Henrissat B."/>
            <person name="Grigoriev I.V."/>
            <person name="Hibbett D."/>
            <person name="Nagy L.G."/>
            <person name="Martin F.M."/>
        </authorList>
    </citation>
    <scope>NUCLEOTIDE SEQUENCE</scope>
    <source>
        <strain evidence="2">BED1</strain>
    </source>
</reference>
<accession>A0AAD4BK86</accession>
<organism evidence="2 3">
    <name type="scientific">Boletus edulis BED1</name>
    <dbReference type="NCBI Taxonomy" id="1328754"/>
    <lineage>
        <taxon>Eukaryota</taxon>
        <taxon>Fungi</taxon>
        <taxon>Dikarya</taxon>
        <taxon>Basidiomycota</taxon>
        <taxon>Agaricomycotina</taxon>
        <taxon>Agaricomycetes</taxon>
        <taxon>Agaricomycetidae</taxon>
        <taxon>Boletales</taxon>
        <taxon>Boletineae</taxon>
        <taxon>Boletaceae</taxon>
        <taxon>Boletoideae</taxon>
        <taxon>Boletus</taxon>
    </lineage>
</organism>
<feature type="region of interest" description="Disordered" evidence="1">
    <location>
        <begin position="1"/>
        <end position="64"/>
    </location>
</feature>
<proteinExistence type="predicted"/>
<evidence type="ECO:0000313" key="3">
    <source>
        <dbReference type="Proteomes" id="UP001194468"/>
    </source>
</evidence>
<dbReference type="Proteomes" id="UP001194468">
    <property type="component" value="Unassembled WGS sequence"/>
</dbReference>
<dbReference type="EMBL" id="WHUW01000034">
    <property type="protein sequence ID" value="KAF8433354.1"/>
    <property type="molecule type" value="Genomic_DNA"/>
</dbReference>
<evidence type="ECO:0000313" key="2">
    <source>
        <dbReference type="EMBL" id="KAF8433354.1"/>
    </source>
</evidence>
<reference evidence="2" key="1">
    <citation type="submission" date="2019-10" db="EMBL/GenBank/DDBJ databases">
        <authorList>
            <consortium name="DOE Joint Genome Institute"/>
            <person name="Kuo A."/>
            <person name="Miyauchi S."/>
            <person name="Kiss E."/>
            <person name="Drula E."/>
            <person name="Kohler A."/>
            <person name="Sanchez-Garcia M."/>
            <person name="Andreopoulos B."/>
            <person name="Barry K.W."/>
            <person name="Bonito G."/>
            <person name="Buee M."/>
            <person name="Carver A."/>
            <person name="Chen C."/>
            <person name="Cichocki N."/>
            <person name="Clum A."/>
            <person name="Culley D."/>
            <person name="Crous P.W."/>
            <person name="Fauchery L."/>
            <person name="Girlanda M."/>
            <person name="Hayes R."/>
            <person name="Keri Z."/>
            <person name="LaButti K."/>
            <person name="Lipzen A."/>
            <person name="Lombard V."/>
            <person name="Magnuson J."/>
            <person name="Maillard F."/>
            <person name="Morin E."/>
            <person name="Murat C."/>
            <person name="Nolan M."/>
            <person name="Ohm R."/>
            <person name="Pangilinan J."/>
            <person name="Pereira M."/>
            <person name="Perotto S."/>
            <person name="Peter M."/>
            <person name="Riley R."/>
            <person name="Sitrit Y."/>
            <person name="Stielow B."/>
            <person name="Szollosi G."/>
            <person name="Zifcakova L."/>
            <person name="Stursova M."/>
            <person name="Spatafora J.W."/>
            <person name="Tedersoo L."/>
            <person name="Vaario L.-M."/>
            <person name="Yamada A."/>
            <person name="Yan M."/>
            <person name="Wang P."/>
            <person name="Xu J."/>
            <person name="Bruns T."/>
            <person name="Baldrian P."/>
            <person name="Vilgalys R."/>
            <person name="Henrissat B."/>
            <person name="Grigoriev I.V."/>
            <person name="Hibbett D."/>
            <person name="Nagy L.G."/>
            <person name="Martin F.M."/>
        </authorList>
    </citation>
    <scope>NUCLEOTIDE SEQUENCE</scope>
    <source>
        <strain evidence="2">BED1</strain>
    </source>
</reference>
<comment type="caution">
    <text evidence="2">The sequence shown here is derived from an EMBL/GenBank/DDBJ whole genome shotgun (WGS) entry which is preliminary data.</text>
</comment>